<dbReference type="InterPro" id="IPR058031">
    <property type="entry name" value="AAA_lid_NorR"/>
</dbReference>
<dbReference type="InterPro" id="IPR009057">
    <property type="entry name" value="Homeodomain-like_sf"/>
</dbReference>
<reference evidence="9 10" key="1">
    <citation type="submission" date="2016-10" db="EMBL/GenBank/DDBJ databases">
        <authorList>
            <person name="de Groot N.N."/>
        </authorList>
    </citation>
    <scope>NUCLEOTIDE SEQUENCE [LARGE SCALE GENOMIC DNA]</scope>
    <source>
        <strain evidence="9 10">CGMCC 1.10267</strain>
    </source>
</reference>
<dbReference type="Gene3D" id="1.10.10.60">
    <property type="entry name" value="Homeodomain-like"/>
    <property type="match status" value="1"/>
</dbReference>
<dbReference type="InterPro" id="IPR003593">
    <property type="entry name" value="AAA+_ATPase"/>
</dbReference>
<keyword evidence="4" id="KW-0805">Transcription regulation</keyword>
<feature type="domain" description="Sigma-54 factor interaction" evidence="8">
    <location>
        <begin position="331"/>
        <end position="540"/>
    </location>
</feature>
<dbReference type="EMBL" id="FNCS01000013">
    <property type="protein sequence ID" value="SDG94889.1"/>
    <property type="molecule type" value="Genomic_DNA"/>
</dbReference>
<dbReference type="PROSITE" id="PS50045">
    <property type="entry name" value="SIGMA54_INTERACT_4"/>
    <property type="match status" value="1"/>
</dbReference>
<dbReference type="Gene3D" id="3.40.50.300">
    <property type="entry name" value="P-loop containing nucleotide triphosphate hydrolases"/>
    <property type="match status" value="1"/>
</dbReference>
<keyword evidence="1" id="KW-0547">Nucleotide-binding</keyword>
<dbReference type="FunFam" id="3.40.50.300:FF:000006">
    <property type="entry name" value="DNA-binding transcriptional regulator NtrC"/>
    <property type="match status" value="1"/>
</dbReference>
<evidence type="ECO:0000256" key="7">
    <source>
        <dbReference type="ARBA" id="ARBA00023163"/>
    </source>
</evidence>
<keyword evidence="6" id="KW-0010">Activator</keyword>
<evidence type="ECO:0000256" key="6">
    <source>
        <dbReference type="ARBA" id="ARBA00023159"/>
    </source>
</evidence>
<dbReference type="Pfam" id="PF25601">
    <property type="entry name" value="AAA_lid_14"/>
    <property type="match status" value="1"/>
</dbReference>
<protein>
    <submittedName>
        <fullName evidence="9">Transcriptional regulator of acetoin/glycerol metabolism</fullName>
    </submittedName>
</protein>
<sequence length="611" mass="65980">MQQASDAALVAARERFFSGHDLPEGLVPAPILRSWQRCAQQGLDASAVIHAEPVTAPELRALHEQNETLRLLSRSELVSLRTEARLTDSVVILTDAKGLVLDTTGSPEFAGRAAEVALRPGVTWSETATGTNAIGTALAERRAIEVHGGEHFFELHGILHCAASPIFDPFGKLAGVLDLSGHASAEHTHAMGLVRLAVEQIEHRFFARGFDDMTVVRFHRAADLLGTAREGILVFDGGRLIAGNRRALHLVGLDRKALRQSTAEEIFETAALATQRGELRARNGERFFAAVSEPRKSPLRVTGTLPRVAKSGEPAPFLTPETRADLAKAIRLVNAEIPLLIAGETGAGKEVFARYLHGLTQRAGKPFVAINCAALPESLIESELFGYQPGAFTGARKQGAIGLVQQAEGGILFLDEIGDMPLLLQSRLLRVLQDKEVVPLGGGTAQKADFVPVCATNRDLKAMVEAGTFRADLYYRIAQFTIRLPALCDFPDRATVVSSLWSQLATGHPPLPAPVLARLAAQPWPGNFRELTGTLRALSALCEPEQPITLADLPQFTEQVTAAPLLFQNDLGSLTEAAMRRAVDQNNGNLSAAARALGIDRSTLYRRLVWK</sequence>
<dbReference type="GO" id="GO:0043565">
    <property type="term" value="F:sequence-specific DNA binding"/>
    <property type="evidence" value="ECO:0007669"/>
    <property type="project" value="InterPro"/>
</dbReference>
<dbReference type="Pfam" id="PF01590">
    <property type="entry name" value="GAF"/>
    <property type="match status" value="1"/>
</dbReference>
<dbReference type="PANTHER" id="PTHR32071">
    <property type="entry name" value="TRANSCRIPTIONAL REGULATORY PROTEIN"/>
    <property type="match status" value="1"/>
</dbReference>
<dbReference type="GO" id="GO:0006355">
    <property type="term" value="P:regulation of DNA-templated transcription"/>
    <property type="evidence" value="ECO:0007669"/>
    <property type="project" value="InterPro"/>
</dbReference>
<dbReference type="InterPro" id="IPR002197">
    <property type="entry name" value="HTH_Fis"/>
</dbReference>
<keyword evidence="5" id="KW-0238">DNA-binding</keyword>
<evidence type="ECO:0000256" key="5">
    <source>
        <dbReference type="ARBA" id="ARBA00023125"/>
    </source>
</evidence>
<dbReference type="OrthoDB" id="9802388at2"/>
<dbReference type="AlphaFoldDB" id="A0A1G7YF43"/>
<organism evidence="9 10">
    <name type="scientific">Pelagibacterium luteolum</name>
    <dbReference type="NCBI Taxonomy" id="440168"/>
    <lineage>
        <taxon>Bacteria</taxon>
        <taxon>Pseudomonadati</taxon>
        <taxon>Pseudomonadota</taxon>
        <taxon>Alphaproteobacteria</taxon>
        <taxon>Hyphomicrobiales</taxon>
        <taxon>Devosiaceae</taxon>
        <taxon>Pelagibacterium</taxon>
    </lineage>
</organism>
<proteinExistence type="predicted"/>
<evidence type="ECO:0000256" key="4">
    <source>
        <dbReference type="ARBA" id="ARBA00023015"/>
    </source>
</evidence>
<dbReference type="Pfam" id="PF00158">
    <property type="entry name" value="Sigma54_activat"/>
    <property type="match status" value="1"/>
</dbReference>
<dbReference type="Pfam" id="PF02954">
    <property type="entry name" value="HTH_8"/>
    <property type="match status" value="1"/>
</dbReference>
<dbReference type="CDD" id="cd00009">
    <property type="entry name" value="AAA"/>
    <property type="match status" value="1"/>
</dbReference>
<dbReference type="STRING" id="440168.SAMN04487974_11387"/>
<evidence type="ECO:0000256" key="1">
    <source>
        <dbReference type="ARBA" id="ARBA00022741"/>
    </source>
</evidence>
<dbReference type="InterPro" id="IPR025943">
    <property type="entry name" value="Sigma_54_int_dom_ATP-bd_2"/>
</dbReference>
<dbReference type="PRINTS" id="PR01590">
    <property type="entry name" value="HTHFIS"/>
</dbReference>
<dbReference type="GO" id="GO:0005524">
    <property type="term" value="F:ATP binding"/>
    <property type="evidence" value="ECO:0007669"/>
    <property type="project" value="UniProtKB-KW"/>
</dbReference>
<name>A0A1G7YF43_9HYPH</name>
<evidence type="ECO:0000259" key="8">
    <source>
        <dbReference type="PROSITE" id="PS50045"/>
    </source>
</evidence>
<dbReference type="GO" id="GO:0000160">
    <property type="term" value="P:phosphorelay signal transduction system"/>
    <property type="evidence" value="ECO:0007669"/>
    <property type="project" value="UniProtKB-KW"/>
</dbReference>
<evidence type="ECO:0000313" key="9">
    <source>
        <dbReference type="EMBL" id="SDG94889.1"/>
    </source>
</evidence>
<dbReference type="InterPro" id="IPR025662">
    <property type="entry name" value="Sigma_54_int_dom_ATP-bd_1"/>
</dbReference>
<dbReference type="PANTHER" id="PTHR32071:SF77">
    <property type="entry name" value="TRANSCRIPTIONAL REGULATORY PROTEIN"/>
    <property type="match status" value="1"/>
</dbReference>
<dbReference type="InterPro" id="IPR027417">
    <property type="entry name" value="P-loop_NTPase"/>
</dbReference>
<keyword evidence="2" id="KW-0067">ATP-binding</keyword>
<dbReference type="SUPFAM" id="SSF46689">
    <property type="entry name" value="Homeodomain-like"/>
    <property type="match status" value="1"/>
</dbReference>
<dbReference type="InterPro" id="IPR002078">
    <property type="entry name" value="Sigma_54_int"/>
</dbReference>
<dbReference type="Gene3D" id="3.30.450.40">
    <property type="match status" value="1"/>
</dbReference>
<dbReference type="Proteomes" id="UP000199495">
    <property type="component" value="Unassembled WGS sequence"/>
</dbReference>
<keyword evidence="7" id="KW-0804">Transcription</keyword>
<evidence type="ECO:0000256" key="3">
    <source>
        <dbReference type="ARBA" id="ARBA00023012"/>
    </source>
</evidence>
<dbReference type="RefSeq" id="WP_090597852.1">
    <property type="nucleotide sequence ID" value="NZ_FNCS01000013.1"/>
</dbReference>
<dbReference type="InterPro" id="IPR029016">
    <property type="entry name" value="GAF-like_dom_sf"/>
</dbReference>
<evidence type="ECO:0000256" key="2">
    <source>
        <dbReference type="ARBA" id="ARBA00022840"/>
    </source>
</evidence>
<dbReference type="PROSITE" id="PS00675">
    <property type="entry name" value="SIGMA54_INTERACT_1"/>
    <property type="match status" value="1"/>
</dbReference>
<evidence type="ECO:0000313" key="10">
    <source>
        <dbReference type="Proteomes" id="UP000199495"/>
    </source>
</evidence>
<dbReference type="SMART" id="SM00382">
    <property type="entry name" value="AAA"/>
    <property type="match status" value="1"/>
</dbReference>
<dbReference type="Gene3D" id="1.10.8.60">
    <property type="match status" value="1"/>
</dbReference>
<keyword evidence="3" id="KW-0902">Two-component regulatory system</keyword>
<dbReference type="PROSITE" id="PS00676">
    <property type="entry name" value="SIGMA54_INTERACT_2"/>
    <property type="match status" value="1"/>
</dbReference>
<accession>A0A1G7YF43</accession>
<keyword evidence="10" id="KW-1185">Reference proteome</keyword>
<dbReference type="SUPFAM" id="SSF52540">
    <property type="entry name" value="P-loop containing nucleoside triphosphate hydrolases"/>
    <property type="match status" value="1"/>
</dbReference>
<dbReference type="InterPro" id="IPR003018">
    <property type="entry name" value="GAF"/>
</dbReference>
<gene>
    <name evidence="9" type="ORF">SAMN04487974_11387</name>
</gene>